<evidence type="ECO:0000256" key="1">
    <source>
        <dbReference type="ARBA" id="ARBA00010641"/>
    </source>
</evidence>
<comment type="similarity">
    <text evidence="1">Belongs to the sigma-70 factor family. ECF subfamily.</text>
</comment>
<evidence type="ECO:0000256" key="4">
    <source>
        <dbReference type="ARBA" id="ARBA00023125"/>
    </source>
</evidence>
<protein>
    <recommendedName>
        <fullName evidence="10">RNA polymerase sigma-70 region 2 domain-containing protein</fullName>
    </recommendedName>
</protein>
<dbReference type="InterPro" id="IPR013324">
    <property type="entry name" value="RNA_pol_sigma_r3/r4-like"/>
</dbReference>
<gene>
    <name evidence="9" type="ORF">MNBD_CHLOROFLEXI01-5155</name>
</gene>
<dbReference type="Gene3D" id="1.10.1740.10">
    <property type="match status" value="1"/>
</dbReference>
<dbReference type="Pfam" id="PF08281">
    <property type="entry name" value="Sigma70_r4_2"/>
    <property type="match status" value="1"/>
</dbReference>
<dbReference type="InterPro" id="IPR013249">
    <property type="entry name" value="RNA_pol_sigma70_r4_t2"/>
</dbReference>
<keyword evidence="4" id="KW-0238">DNA-binding</keyword>
<evidence type="ECO:0000256" key="6">
    <source>
        <dbReference type="SAM" id="MobiDB-lite"/>
    </source>
</evidence>
<name>A0A3B0VQM8_9ZZZZ</name>
<evidence type="ECO:0008006" key="10">
    <source>
        <dbReference type="Google" id="ProtNLM"/>
    </source>
</evidence>
<dbReference type="AlphaFoldDB" id="A0A3B0VQM8"/>
<dbReference type="GO" id="GO:0016987">
    <property type="term" value="F:sigma factor activity"/>
    <property type="evidence" value="ECO:0007669"/>
    <property type="project" value="UniProtKB-KW"/>
</dbReference>
<evidence type="ECO:0000256" key="5">
    <source>
        <dbReference type="ARBA" id="ARBA00023163"/>
    </source>
</evidence>
<evidence type="ECO:0000259" key="7">
    <source>
        <dbReference type="Pfam" id="PF04542"/>
    </source>
</evidence>
<reference evidence="9" key="1">
    <citation type="submission" date="2018-06" db="EMBL/GenBank/DDBJ databases">
        <authorList>
            <person name="Zhirakovskaya E."/>
        </authorList>
    </citation>
    <scope>NUCLEOTIDE SEQUENCE</scope>
</reference>
<dbReference type="GO" id="GO:0006352">
    <property type="term" value="P:DNA-templated transcription initiation"/>
    <property type="evidence" value="ECO:0007669"/>
    <property type="project" value="InterPro"/>
</dbReference>
<keyword evidence="2" id="KW-0805">Transcription regulation</keyword>
<evidence type="ECO:0000256" key="3">
    <source>
        <dbReference type="ARBA" id="ARBA00023082"/>
    </source>
</evidence>
<keyword evidence="3" id="KW-0731">Sigma factor</keyword>
<evidence type="ECO:0000256" key="2">
    <source>
        <dbReference type="ARBA" id="ARBA00023015"/>
    </source>
</evidence>
<evidence type="ECO:0000259" key="8">
    <source>
        <dbReference type="Pfam" id="PF08281"/>
    </source>
</evidence>
<sequence length="223" mass="25188">SPQQKLFGIIRGVITKRTNEQWLTELVPSHPQYETAVADLSQILLKGLKRGLLSQIRTSALEFDTQAEDFAQEAVLKVLDKKETFAGRSKFTTWAHKIAISVALTELRRKRWQDSSLNSLTESDSGDYTPSFVADTAPTPENKTARAELLTYVQKLIEDDLTERQRTALIDSILEGKTTNQIAQKLNMKPNAVYKLLHDARVRLKKSLARDGYTPSDILQVFN</sequence>
<organism evidence="9">
    <name type="scientific">hydrothermal vent metagenome</name>
    <dbReference type="NCBI Taxonomy" id="652676"/>
    <lineage>
        <taxon>unclassified sequences</taxon>
        <taxon>metagenomes</taxon>
        <taxon>ecological metagenomes</taxon>
    </lineage>
</organism>
<accession>A0A3B0VQM8</accession>
<evidence type="ECO:0000313" key="9">
    <source>
        <dbReference type="EMBL" id="VAW34526.1"/>
    </source>
</evidence>
<feature type="non-terminal residue" evidence="9">
    <location>
        <position position="1"/>
    </location>
</feature>
<dbReference type="InterPro" id="IPR039425">
    <property type="entry name" value="RNA_pol_sigma-70-like"/>
</dbReference>
<keyword evidence="5" id="KW-0804">Transcription</keyword>
<dbReference type="EMBL" id="UOEU01000538">
    <property type="protein sequence ID" value="VAW34526.1"/>
    <property type="molecule type" value="Genomic_DNA"/>
</dbReference>
<dbReference type="PANTHER" id="PTHR43133:SF8">
    <property type="entry name" value="RNA POLYMERASE SIGMA FACTOR HI_1459-RELATED"/>
    <property type="match status" value="1"/>
</dbReference>
<dbReference type="GO" id="GO:0003677">
    <property type="term" value="F:DNA binding"/>
    <property type="evidence" value="ECO:0007669"/>
    <property type="project" value="UniProtKB-KW"/>
</dbReference>
<dbReference type="SUPFAM" id="SSF88659">
    <property type="entry name" value="Sigma3 and sigma4 domains of RNA polymerase sigma factors"/>
    <property type="match status" value="1"/>
</dbReference>
<dbReference type="InterPro" id="IPR014284">
    <property type="entry name" value="RNA_pol_sigma-70_dom"/>
</dbReference>
<proteinExistence type="inferred from homology"/>
<dbReference type="InterPro" id="IPR036388">
    <property type="entry name" value="WH-like_DNA-bd_sf"/>
</dbReference>
<feature type="compositionally biased region" description="Polar residues" evidence="6">
    <location>
        <begin position="116"/>
        <end position="128"/>
    </location>
</feature>
<dbReference type="PANTHER" id="PTHR43133">
    <property type="entry name" value="RNA POLYMERASE ECF-TYPE SIGMA FACTO"/>
    <property type="match status" value="1"/>
</dbReference>
<dbReference type="InterPro" id="IPR007627">
    <property type="entry name" value="RNA_pol_sigma70_r2"/>
</dbReference>
<feature type="domain" description="RNA polymerase sigma-70 region 2" evidence="7">
    <location>
        <begin position="65"/>
        <end position="112"/>
    </location>
</feature>
<feature type="domain" description="RNA polymerase sigma factor 70 region 4 type 2" evidence="8">
    <location>
        <begin position="161"/>
        <end position="204"/>
    </location>
</feature>
<dbReference type="Gene3D" id="1.10.10.10">
    <property type="entry name" value="Winged helix-like DNA-binding domain superfamily/Winged helix DNA-binding domain"/>
    <property type="match status" value="1"/>
</dbReference>
<dbReference type="InterPro" id="IPR013325">
    <property type="entry name" value="RNA_pol_sigma_r2"/>
</dbReference>
<dbReference type="NCBIfam" id="TIGR02937">
    <property type="entry name" value="sigma70-ECF"/>
    <property type="match status" value="1"/>
</dbReference>
<dbReference type="SUPFAM" id="SSF88946">
    <property type="entry name" value="Sigma2 domain of RNA polymerase sigma factors"/>
    <property type="match status" value="1"/>
</dbReference>
<feature type="region of interest" description="Disordered" evidence="6">
    <location>
        <begin position="116"/>
        <end position="139"/>
    </location>
</feature>
<dbReference type="Pfam" id="PF04542">
    <property type="entry name" value="Sigma70_r2"/>
    <property type="match status" value="1"/>
</dbReference>